<evidence type="ECO:0000256" key="2">
    <source>
        <dbReference type="ARBA" id="ARBA00023134"/>
    </source>
</evidence>
<evidence type="ECO:0000313" key="7">
    <source>
        <dbReference type="EMBL" id="KIO33823.1"/>
    </source>
</evidence>
<organism evidence="7 8">
    <name type="scientific">Tulasnella calospora MUT 4182</name>
    <dbReference type="NCBI Taxonomy" id="1051891"/>
    <lineage>
        <taxon>Eukaryota</taxon>
        <taxon>Fungi</taxon>
        <taxon>Dikarya</taxon>
        <taxon>Basidiomycota</taxon>
        <taxon>Agaricomycotina</taxon>
        <taxon>Agaricomycetes</taxon>
        <taxon>Cantharellales</taxon>
        <taxon>Tulasnellaceae</taxon>
        <taxon>Tulasnella</taxon>
    </lineage>
</organism>
<dbReference type="GO" id="GO:0005525">
    <property type="term" value="F:GTP binding"/>
    <property type="evidence" value="ECO:0007669"/>
    <property type="project" value="UniProtKB-KW"/>
</dbReference>
<accession>A0A0C3LIN8</accession>
<dbReference type="InterPro" id="IPR027417">
    <property type="entry name" value="P-loop_NTPase"/>
</dbReference>
<evidence type="ECO:0000256" key="1">
    <source>
        <dbReference type="ARBA" id="ARBA00022741"/>
    </source>
</evidence>
<dbReference type="Proteomes" id="UP000054248">
    <property type="component" value="Unassembled WGS sequence"/>
</dbReference>
<feature type="region of interest" description="Disordered" evidence="5">
    <location>
        <begin position="581"/>
        <end position="672"/>
    </location>
</feature>
<dbReference type="HOGENOM" id="CLU_013649_1_1_1"/>
<keyword evidence="1" id="KW-0547">Nucleotide-binding</keyword>
<dbReference type="EMBL" id="KN822946">
    <property type="protein sequence ID" value="KIO33823.1"/>
    <property type="molecule type" value="Genomic_DNA"/>
</dbReference>
<dbReference type="Gene3D" id="3.40.50.300">
    <property type="entry name" value="P-loop containing nucleotide triphosphate hydrolases"/>
    <property type="match status" value="1"/>
</dbReference>
<dbReference type="GO" id="GO:0003924">
    <property type="term" value="F:GTPase activity"/>
    <property type="evidence" value="ECO:0007669"/>
    <property type="project" value="InterPro"/>
</dbReference>
<name>A0A0C3LIN8_9AGAM</name>
<dbReference type="STRING" id="1051891.A0A0C3LIN8"/>
<feature type="compositionally biased region" description="Basic and acidic residues" evidence="5">
    <location>
        <begin position="11"/>
        <end position="31"/>
    </location>
</feature>
<dbReference type="OrthoDB" id="61815at2759"/>
<feature type="domain" description="G" evidence="6">
    <location>
        <begin position="402"/>
        <end position="456"/>
    </location>
</feature>
<dbReference type="PANTHER" id="PTHR45709">
    <property type="entry name" value="LARGE SUBUNIT GTPASE 1 HOMOLOG-RELATED"/>
    <property type="match status" value="1"/>
</dbReference>
<dbReference type="PANTHER" id="PTHR45709:SF3">
    <property type="entry name" value="GUANINE NUCLEOTIDE-BINDING PROTEIN-LIKE 1"/>
    <property type="match status" value="1"/>
</dbReference>
<sequence length="688" mass="77798">MARKKPNSGKQRKEALQEKRAIKRGDIEKPPPSHAGGNRRRGRGGRAQAQLRARIHSDDPNVSVAAQNAAAKVESSRKLQSAFRKVSPEFLALWREKASNEPEPRPIDERKKYFDIGVVHQQGSDDLTTPKRPKWRYEMSKEEVERNEEGMYEKWRTETEEKIDRWRQREVNLPNSPPADADEYVKEEFEALRTKELTMRSPTFYEQNLEVWRQLWRVTELSSILLVLLDARCPPLHYPPSLHSYLSTLRPPRKIILVLTKIDMVGPDRVDRWKAWLKTQYPDAKIVGVESYRIQVGKGSRVKHLPHIPPQYLSELIDAMELSHQELQAPPDRIKDDPAKLAKWQPRVRKVVNWNVVRKGESVADNNSGPVFIKGDEKGFQEEEDGEGNEEQEMKEVVEPLTIGLIGQPNVGKSSLLNALFGTIKVKASRTPGKTKHFQTLFWSPELRLVDCPGLVLPNLVPMELQVLCAILPISQMASIASCISFVSNLIPLENLFSLRHPSEDEERVEDKRTWRAGQPRPVKEDPTQKWTAMDILTAYANAKGWLTAKAGRPDVNRAGNHILRLLADGRVLWAFEPPLSSDNVTLPSQEANDGRGIWITDVNGKDRPTSSGEVESEDEEDGSEDSLLEDEEDEGSGDEDQEGEDHEADEEDADASEKDHPSQGRALRIGGKFGALALEDDDSDSQA</sequence>
<dbReference type="AlphaFoldDB" id="A0A0C3LIN8"/>
<comment type="function">
    <text evidence="3">Possible regulatory or functional link with the histocompatibility cluster.</text>
</comment>
<dbReference type="InterPro" id="IPR043358">
    <property type="entry name" value="GNL1-like"/>
</dbReference>
<feature type="compositionally biased region" description="Polar residues" evidence="5">
    <location>
        <begin position="581"/>
        <end position="592"/>
    </location>
</feature>
<evidence type="ECO:0000259" key="6">
    <source>
        <dbReference type="Pfam" id="PF01926"/>
    </source>
</evidence>
<proteinExistence type="predicted"/>
<dbReference type="InterPro" id="IPR006073">
    <property type="entry name" value="GTP-bd"/>
</dbReference>
<evidence type="ECO:0000256" key="5">
    <source>
        <dbReference type="SAM" id="MobiDB-lite"/>
    </source>
</evidence>
<gene>
    <name evidence="7" type="ORF">M407DRAFT_3835</name>
</gene>
<reference evidence="7 8" key="1">
    <citation type="submission" date="2014-04" db="EMBL/GenBank/DDBJ databases">
        <authorList>
            <consortium name="DOE Joint Genome Institute"/>
            <person name="Kuo A."/>
            <person name="Girlanda M."/>
            <person name="Perotto S."/>
            <person name="Kohler A."/>
            <person name="Nagy L.G."/>
            <person name="Floudas D."/>
            <person name="Copeland A."/>
            <person name="Barry K.W."/>
            <person name="Cichocki N."/>
            <person name="Veneault-Fourrey C."/>
            <person name="LaButti K."/>
            <person name="Lindquist E.A."/>
            <person name="Lipzen A."/>
            <person name="Lundell T."/>
            <person name="Morin E."/>
            <person name="Murat C."/>
            <person name="Sun H."/>
            <person name="Tunlid A."/>
            <person name="Henrissat B."/>
            <person name="Grigoriev I.V."/>
            <person name="Hibbett D.S."/>
            <person name="Martin F."/>
            <person name="Nordberg H.P."/>
            <person name="Cantor M.N."/>
            <person name="Hua S.X."/>
        </authorList>
    </citation>
    <scope>NUCLEOTIDE SEQUENCE [LARGE SCALE GENOMIC DNA]</scope>
    <source>
        <strain evidence="7 8">MUT 4182</strain>
    </source>
</reference>
<feature type="region of interest" description="Disordered" evidence="5">
    <location>
        <begin position="1"/>
        <end position="61"/>
    </location>
</feature>
<keyword evidence="2" id="KW-0342">GTP-binding</keyword>
<dbReference type="SUPFAM" id="SSF52540">
    <property type="entry name" value="P-loop containing nucleoside triphosphate hydrolases"/>
    <property type="match status" value="1"/>
</dbReference>
<protein>
    <recommendedName>
        <fullName evidence="4">Guanine nucleotide-binding protein-like 1</fullName>
    </recommendedName>
</protein>
<evidence type="ECO:0000256" key="3">
    <source>
        <dbReference type="ARBA" id="ARBA00037770"/>
    </source>
</evidence>
<evidence type="ECO:0000313" key="8">
    <source>
        <dbReference type="Proteomes" id="UP000054248"/>
    </source>
</evidence>
<keyword evidence="8" id="KW-1185">Reference proteome</keyword>
<evidence type="ECO:0000256" key="4">
    <source>
        <dbReference type="ARBA" id="ARBA00039902"/>
    </source>
</evidence>
<reference evidence="8" key="2">
    <citation type="submission" date="2015-01" db="EMBL/GenBank/DDBJ databases">
        <title>Evolutionary Origins and Diversification of the Mycorrhizal Mutualists.</title>
        <authorList>
            <consortium name="DOE Joint Genome Institute"/>
            <consortium name="Mycorrhizal Genomics Consortium"/>
            <person name="Kohler A."/>
            <person name="Kuo A."/>
            <person name="Nagy L.G."/>
            <person name="Floudas D."/>
            <person name="Copeland A."/>
            <person name="Barry K.W."/>
            <person name="Cichocki N."/>
            <person name="Veneault-Fourrey C."/>
            <person name="LaButti K."/>
            <person name="Lindquist E.A."/>
            <person name="Lipzen A."/>
            <person name="Lundell T."/>
            <person name="Morin E."/>
            <person name="Murat C."/>
            <person name="Riley R."/>
            <person name="Ohm R."/>
            <person name="Sun H."/>
            <person name="Tunlid A."/>
            <person name="Henrissat B."/>
            <person name="Grigoriev I.V."/>
            <person name="Hibbett D.S."/>
            <person name="Martin F."/>
        </authorList>
    </citation>
    <scope>NUCLEOTIDE SEQUENCE [LARGE SCALE GENOMIC DNA]</scope>
    <source>
        <strain evidence="8">MUT 4182</strain>
    </source>
</reference>
<dbReference type="Pfam" id="PF01926">
    <property type="entry name" value="MMR_HSR1"/>
    <property type="match status" value="1"/>
</dbReference>
<feature type="compositionally biased region" description="Acidic residues" evidence="5">
    <location>
        <begin position="615"/>
        <end position="655"/>
    </location>
</feature>